<dbReference type="SFLD" id="SFLDG00002">
    <property type="entry name" value="C1.7:_P-type_atpase_like"/>
    <property type="match status" value="1"/>
</dbReference>
<keyword evidence="11 16" id="KW-0472">Membrane</keyword>
<keyword evidence="4 16" id="KW-0812">Transmembrane</keyword>
<feature type="transmembrane region" description="Helical" evidence="16">
    <location>
        <begin position="1214"/>
        <end position="1232"/>
    </location>
</feature>
<dbReference type="GO" id="GO:0009190">
    <property type="term" value="P:cyclic nucleotide biosynthetic process"/>
    <property type="evidence" value="ECO:0007669"/>
    <property type="project" value="InterPro"/>
</dbReference>
<feature type="binding site" evidence="14">
    <location>
        <position position="675"/>
    </location>
    <ligand>
        <name>ATP</name>
        <dbReference type="ChEBI" id="CHEBI:30616"/>
    </ligand>
</feature>
<evidence type="ECO:0000256" key="16">
    <source>
        <dbReference type="SAM" id="Phobius"/>
    </source>
</evidence>
<keyword evidence="6 14" id="KW-0547">Nucleotide-binding</keyword>
<evidence type="ECO:0000256" key="13">
    <source>
        <dbReference type="PIRSR" id="PIRSR606539-1"/>
    </source>
</evidence>
<dbReference type="GO" id="GO:0000287">
    <property type="term" value="F:magnesium ion binding"/>
    <property type="evidence" value="ECO:0007669"/>
    <property type="project" value="InterPro"/>
</dbReference>
<dbReference type="CDD" id="cd07302">
    <property type="entry name" value="CHD"/>
    <property type="match status" value="2"/>
</dbReference>
<comment type="catalytic activity">
    <reaction evidence="12">
        <text>ATP + H2O + phospholipidSide 1 = ADP + phosphate + phospholipidSide 2.</text>
        <dbReference type="EC" id="7.6.2.1"/>
    </reaction>
</comment>
<evidence type="ECO:0000256" key="9">
    <source>
        <dbReference type="ARBA" id="ARBA00022967"/>
    </source>
</evidence>
<dbReference type="GO" id="GO:0016887">
    <property type="term" value="F:ATP hydrolysis activity"/>
    <property type="evidence" value="ECO:0007669"/>
    <property type="project" value="InterPro"/>
</dbReference>
<feature type="transmembrane region" description="Helical" evidence="16">
    <location>
        <begin position="933"/>
        <end position="954"/>
    </location>
</feature>
<dbReference type="GO" id="GO:0005886">
    <property type="term" value="C:plasma membrane"/>
    <property type="evidence" value="ECO:0007669"/>
    <property type="project" value="TreeGrafter"/>
</dbReference>
<dbReference type="InterPro" id="IPR023299">
    <property type="entry name" value="ATPase_P-typ_cyto_dom_N"/>
</dbReference>
<feature type="domain" description="Guanylate cyclase" evidence="17">
    <location>
        <begin position="1418"/>
        <end position="1554"/>
    </location>
</feature>
<reference evidence="18" key="1">
    <citation type="submission" date="2021-09" db="EMBL/GenBank/DDBJ databases">
        <authorList>
            <consortium name="AG Swart"/>
            <person name="Singh M."/>
            <person name="Singh A."/>
            <person name="Seah K."/>
            <person name="Emmerich C."/>
        </authorList>
    </citation>
    <scope>NUCLEOTIDE SEQUENCE</scope>
    <source>
        <strain evidence="18">ATCC30299</strain>
    </source>
</reference>
<feature type="transmembrane region" description="Helical" evidence="16">
    <location>
        <begin position="57"/>
        <end position="75"/>
    </location>
</feature>
<dbReference type="SUPFAM" id="SSF81665">
    <property type="entry name" value="Calcium ATPase, transmembrane domain M"/>
    <property type="match status" value="1"/>
</dbReference>
<comment type="similarity">
    <text evidence="2">Belongs to the cation transport ATPase (P-type) (TC 3.A.3) family. Type IV subfamily.</text>
</comment>
<dbReference type="SUPFAM" id="SSF81660">
    <property type="entry name" value="Metal cation-transporting ATPase, ATP-binding domain N"/>
    <property type="match status" value="1"/>
</dbReference>
<dbReference type="InterPro" id="IPR023298">
    <property type="entry name" value="ATPase_P-typ_TM_dom_sf"/>
</dbReference>
<feature type="transmembrane region" description="Helical" evidence="16">
    <location>
        <begin position="1819"/>
        <end position="1838"/>
    </location>
</feature>
<keyword evidence="5 15" id="KW-0479">Metal-binding</keyword>
<feature type="transmembrane region" description="Helical" evidence="16">
    <location>
        <begin position="1238"/>
        <end position="1255"/>
    </location>
</feature>
<evidence type="ECO:0000256" key="1">
    <source>
        <dbReference type="ARBA" id="ARBA00004141"/>
    </source>
</evidence>
<feature type="transmembrane region" description="Helical" evidence="16">
    <location>
        <begin position="1267"/>
        <end position="1286"/>
    </location>
</feature>
<feature type="transmembrane region" description="Helical" evidence="16">
    <location>
        <begin position="1315"/>
        <end position="1335"/>
    </location>
</feature>
<dbReference type="SFLD" id="SFLDF00027">
    <property type="entry name" value="p-type_atpase"/>
    <property type="match status" value="1"/>
</dbReference>
<evidence type="ECO:0000313" key="18">
    <source>
        <dbReference type="EMBL" id="CAG9333982.1"/>
    </source>
</evidence>
<evidence type="ECO:0000256" key="10">
    <source>
        <dbReference type="ARBA" id="ARBA00022989"/>
    </source>
</evidence>
<feature type="binding site" evidence="15">
    <location>
        <position position="844"/>
    </location>
    <ligand>
        <name>Mg(2+)</name>
        <dbReference type="ChEBI" id="CHEBI:18420"/>
    </ligand>
</feature>
<dbReference type="InterPro" id="IPR023214">
    <property type="entry name" value="HAD_sf"/>
</dbReference>
<dbReference type="GO" id="GO:0140326">
    <property type="term" value="F:ATPase-coupled intramembrane lipid transporter activity"/>
    <property type="evidence" value="ECO:0007669"/>
    <property type="project" value="UniProtKB-EC"/>
</dbReference>
<dbReference type="InterPro" id="IPR008250">
    <property type="entry name" value="ATPase_P-typ_transduc_dom_A_sf"/>
</dbReference>
<feature type="transmembrane region" description="Helical" evidence="16">
    <location>
        <begin position="1341"/>
        <end position="1364"/>
    </location>
</feature>
<feature type="transmembrane region" description="Helical" evidence="16">
    <location>
        <begin position="1850"/>
        <end position="1868"/>
    </location>
</feature>
<evidence type="ECO:0000256" key="12">
    <source>
        <dbReference type="ARBA" id="ARBA00034036"/>
    </source>
</evidence>
<accession>A0AAU9K711</accession>
<feature type="binding site" evidence="14">
    <location>
        <position position="822"/>
    </location>
    <ligand>
        <name>ATP</name>
        <dbReference type="ChEBI" id="CHEBI:30616"/>
    </ligand>
</feature>
<keyword evidence="7 14" id="KW-0067">ATP-binding</keyword>
<feature type="binding site" evidence="14">
    <location>
        <position position="493"/>
    </location>
    <ligand>
        <name>ATP</name>
        <dbReference type="ChEBI" id="CHEBI:30616"/>
    </ligand>
</feature>
<feature type="transmembrane region" description="Helical" evidence="16">
    <location>
        <begin position="330"/>
        <end position="354"/>
    </location>
</feature>
<evidence type="ECO:0000256" key="5">
    <source>
        <dbReference type="ARBA" id="ARBA00022723"/>
    </source>
</evidence>
<dbReference type="NCBIfam" id="TIGR01652">
    <property type="entry name" value="ATPase-Plipid"/>
    <property type="match status" value="1"/>
</dbReference>
<dbReference type="Pfam" id="PF16212">
    <property type="entry name" value="PhoLip_ATPase_C"/>
    <property type="match status" value="1"/>
</dbReference>
<dbReference type="InterPro" id="IPR036412">
    <property type="entry name" value="HAD-like_sf"/>
</dbReference>
<evidence type="ECO:0000256" key="7">
    <source>
        <dbReference type="ARBA" id="ARBA00022840"/>
    </source>
</evidence>
<feature type="transmembrane region" description="Helical" evidence="16">
    <location>
        <begin position="983"/>
        <end position="1001"/>
    </location>
</feature>
<comment type="cofactor">
    <cofactor evidence="15">
        <name>Mg(2+)</name>
        <dbReference type="ChEBI" id="CHEBI:18420"/>
    </cofactor>
</comment>
<feature type="binding site" evidence="14">
    <location>
        <position position="400"/>
    </location>
    <ligand>
        <name>ATP</name>
        <dbReference type="ChEBI" id="CHEBI:30616"/>
    </ligand>
</feature>
<feature type="binding site" evidence="15">
    <location>
        <position position="848"/>
    </location>
    <ligand>
        <name>Mg(2+)</name>
        <dbReference type="ChEBI" id="CHEBI:18420"/>
    </ligand>
</feature>
<feature type="binding site" evidence="14">
    <location>
        <position position="560"/>
    </location>
    <ligand>
        <name>ATP</name>
        <dbReference type="ChEBI" id="CHEBI:30616"/>
    </ligand>
</feature>
<dbReference type="InterPro" id="IPR018303">
    <property type="entry name" value="ATPase_P-typ_P_site"/>
</dbReference>
<dbReference type="GO" id="GO:0005524">
    <property type="term" value="F:ATP binding"/>
    <property type="evidence" value="ECO:0007669"/>
    <property type="project" value="UniProtKB-KW"/>
</dbReference>
<name>A0AAU9K711_9CILI</name>
<keyword evidence="8 15" id="KW-0460">Magnesium</keyword>
<dbReference type="Gene3D" id="2.70.150.10">
    <property type="entry name" value="Calcium-transporting ATPase, cytoplasmic transduction domain A"/>
    <property type="match status" value="1"/>
</dbReference>
<dbReference type="InterPro" id="IPR001054">
    <property type="entry name" value="A/G_cyclase"/>
</dbReference>
<dbReference type="Proteomes" id="UP001162131">
    <property type="component" value="Unassembled WGS sequence"/>
</dbReference>
<evidence type="ECO:0000256" key="14">
    <source>
        <dbReference type="PIRSR" id="PIRSR606539-2"/>
    </source>
</evidence>
<dbReference type="Gene3D" id="3.40.1110.10">
    <property type="entry name" value="Calcium-transporting ATPase, cytoplasmic domain N"/>
    <property type="match status" value="1"/>
</dbReference>
<dbReference type="Pfam" id="PF00211">
    <property type="entry name" value="Guanylate_cyc"/>
    <property type="match status" value="2"/>
</dbReference>
<feature type="active site" description="4-aspartylphosphate intermediate" evidence="13">
    <location>
        <position position="400"/>
    </location>
</feature>
<keyword evidence="10 16" id="KW-1133">Transmembrane helix</keyword>
<feature type="binding site" evidence="15">
    <location>
        <position position="400"/>
    </location>
    <ligand>
        <name>Mg(2+)</name>
        <dbReference type="ChEBI" id="CHEBI:18420"/>
    </ligand>
</feature>
<dbReference type="SMART" id="SM00044">
    <property type="entry name" value="CYCc"/>
    <property type="match status" value="2"/>
</dbReference>
<organism evidence="18 19">
    <name type="scientific">Blepharisma stoltei</name>
    <dbReference type="NCBI Taxonomy" id="1481888"/>
    <lineage>
        <taxon>Eukaryota</taxon>
        <taxon>Sar</taxon>
        <taxon>Alveolata</taxon>
        <taxon>Ciliophora</taxon>
        <taxon>Postciliodesmatophora</taxon>
        <taxon>Heterotrichea</taxon>
        <taxon>Heterotrichida</taxon>
        <taxon>Blepharismidae</taxon>
        <taxon>Blepharisma</taxon>
    </lineage>
</organism>
<dbReference type="EC" id="7.6.2.1" evidence="3"/>
<feature type="transmembrane region" description="Helical" evidence="16">
    <location>
        <begin position="1708"/>
        <end position="1733"/>
    </location>
</feature>
<dbReference type="PROSITE" id="PS00154">
    <property type="entry name" value="ATPASE_E1_E2"/>
    <property type="match status" value="1"/>
</dbReference>
<dbReference type="Gene3D" id="3.30.70.1230">
    <property type="entry name" value="Nucleotide cyclase"/>
    <property type="match status" value="2"/>
</dbReference>
<feature type="binding site" evidence="14">
    <location>
        <position position="848"/>
    </location>
    <ligand>
        <name>ATP</name>
        <dbReference type="ChEBI" id="CHEBI:30616"/>
    </ligand>
</feature>
<feature type="transmembrane region" description="Helical" evidence="16">
    <location>
        <begin position="1021"/>
        <end position="1039"/>
    </location>
</feature>
<dbReference type="InterPro" id="IPR032631">
    <property type="entry name" value="P-type_ATPase_N"/>
</dbReference>
<feature type="transmembrane region" description="Helical" evidence="16">
    <location>
        <begin position="81"/>
        <end position="101"/>
    </location>
</feature>
<protein>
    <recommendedName>
        <fullName evidence="3">P-type phospholipid transporter</fullName>
        <ecNumber evidence="3">7.6.2.1</ecNumber>
    </recommendedName>
</protein>
<feature type="transmembrane region" description="Helical" evidence="16">
    <location>
        <begin position="1087"/>
        <end position="1106"/>
    </location>
</feature>
<proteinExistence type="inferred from homology"/>
<evidence type="ECO:0000256" key="3">
    <source>
        <dbReference type="ARBA" id="ARBA00012189"/>
    </source>
</evidence>
<feature type="binding site" evidence="14">
    <location>
        <position position="847"/>
    </location>
    <ligand>
        <name>ATP</name>
        <dbReference type="ChEBI" id="CHEBI:30616"/>
    </ligand>
</feature>
<feature type="binding site" evidence="14">
    <location>
        <position position="593"/>
    </location>
    <ligand>
        <name>ATP</name>
        <dbReference type="ChEBI" id="CHEBI:30616"/>
    </ligand>
</feature>
<feature type="binding site" evidence="15">
    <location>
        <position position="402"/>
    </location>
    <ligand>
        <name>Mg(2+)</name>
        <dbReference type="ChEBI" id="CHEBI:18420"/>
    </ligand>
</feature>
<feature type="domain" description="Guanylate cyclase" evidence="17">
    <location>
        <begin position="1917"/>
        <end position="2047"/>
    </location>
</feature>
<dbReference type="Pfam" id="PF13246">
    <property type="entry name" value="Cation_ATPase"/>
    <property type="match status" value="1"/>
</dbReference>
<dbReference type="Gene3D" id="3.40.50.1000">
    <property type="entry name" value="HAD superfamily/HAD-like"/>
    <property type="match status" value="1"/>
</dbReference>
<evidence type="ECO:0000256" key="2">
    <source>
        <dbReference type="ARBA" id="ARBA00008109"/>
    </source>
</evidence>
<feature type="transmembrane region" description="Helical" evidence="16">
    <location>
        <begin position="1046"/>
        <end position="1067"/>
    </location>
</feature>
<dbReference type="SUPFAM" id="SSF55073">
    <property type="entry name" value="Nucleotide cyclase"/>
    <property type="match status" value="2"/>
</dbReference>
<dbReference type="PANTHER" id="PTHR24092">
    <property type="entry name" value="PROBABLE PHOSPHOLIPID-TRANSPORTING ATPASE"/>
    <property type="match status" value="1"/>
</dbReference>
<dbReference type="InterPro" id="IPR001757">
    <property type="entry name" value="P_typ_ATPase"/>
</dbReference>
<evidence type="ECO:0000256" key="11">
    <source>
        <dbReference type="ARBA" id="ARBA00023136"/>
    </source>
</evidence>
<evidence type="ECO:0000256" key="15">
    <source>
        <dbReference type="PIRSR" id="PIRSR606539-3"/>
    </source>
</evidence>
<sequence length="2108" mass="240415">MADAAFIDSSSAEFRQIKIEGGKACEPTAFPNNFITSGKYTVFSLVPKNLFEQFNRVANIWFLIVSIFQLLPFGLSPTSNWATIAPLSLVLSVSLFKDGYLDYRRHAMDRKINNRIAKRWENTAGKFIESKWMDLRVGNIVLLEGEVHVPADLLLLVSSLPEKSCYIETTGLDGEDSLKIKKCVNDISSIMEGNTALEAMKNMHIIEDGLLKTEQPNNRLHSFEGWLKLKGHPRANPVDLSNMILRGSTLKNTPWIIGLVVFTGNDTKLMKNIKHPPHKVSNVEKRINSYLIIVFTFLFAIAFLDTAISLTLSYTQSDELSYFSGDSYKLSPIVCITFLILYNSLVPISLYVTLDVVKIIQSKIIQWDISMYYDELDQPTIVKTGDLNEDLGQIEYIFADKTGTLTENIMEFKRCSIKGTSYGFNEEQDTFKKSQINPHKKFEFWDPDLLEDLQKSKKREIGDFFELLALCNTVNPDFDYDGEPLFQASSPDEEALVIAAHCFGYSLIAYKNDSISLRVNGETLEYRVLGINEFSSERKRMSIVVEPMSERNRNAILLCKGADSVMLERCLGTSKEIITLNEHLDEFALAGLRTLVLGRRELSPEEANDYQVRYNTAKNALSDKAARLDELAEEFEKDMELIGAAAIEDKIQEGVPEAIETLMGGGIKVWVLTGDKKETAINIGYSCKLLHPDMEIMKISANTMEESKQQIKTNLAKYVKGERNRHNSVLNKIRVVTDNTPGDTINPNKKRKGTRYQVVSDDKEQFEGELKVPNLENLNLGLIIDGKTLGFILSDSITVKYFMMLATLCHAVILCRVTPLQKSEIVKLVKKQLAFRPMTLAIGDGANDVSMIQEAHIGVGILGKEGMQAANTSEYAISRFSFLVPLLFVHGRWNYNRVSKVILYSFYKNFLLVLPNFYYSFENLYSGTSFYDSWLATLYNVIFTSLPIVVLGSFDRDLDKEAILSRPTLYMDGIYKKLFNFKVFLKWSFTSILHSLVLFGFLQGSIMNAITVDGFPQSLDANGVAAYLLAVKTVTYVILSETYDWTWLFIIISSGSLLIFYPFIFIYDYSGFSDYAMYGISTKLFEFPYYFFYMMFAPVINVIIHISGKYISILWYPSEADTLRGRESKVTPSKRYIQRSKNRIQLVLMRVKEYAKSLNKVFKSKNSNMGSNEDEDYDYYAFHNWFLNFKHPYVEKTFKAHMTSKIMKYMTTEARLVITIGIVFEIYIIIINSSDLRIVISYCILVFLSLLIIWLSTRKNFQNQFEMWILIFVASYLLFKFVHEVIYSYDSSLSTALVLTANFFLFNVGNYKICIINFFFLFAYLVFMGIMYGIKHSVADAIIILFNYATLTIGIFLVGAYVGYMLEKFTRMEFVFQRKLEFQFQKGQDILSNLLPNFVKDRVKEGVRYIAEKQNSVTVLFCDIYDFDKICSTLSPNELLELLDKFFVMLDGLCEKIGVTKIETVNKTYMICGGLADSEANLSSKQLKLNHAERCLEAAIKILEKLEPVSLKNGHKLQVKIGINTGSVIAGVVGEHKPQFSLVGDTVNTASRMCSTLKSPDSIQISMDTYNYIKDHTKYNFIPNKVEAKGKGILNTFIVETQKARRKTRRAVFLGNDHKGNDDNSIEVLEKSQDPLMTDDKRSQTQQITVEDEPIKTAPKFDLNDLNNEEDDGDIELVGPVEWLVCSFRETDMQNEFRLSAIERDTTGLIFGLWLTIVTYTIRTIIFIAAYAYRTQGSIAEIILRLLCLATMFYLVLKFKKLYKYPLFPWAVMLLYLIESLLSCVSITTMPSLFLNVVALEIMYTNVVINHISGLPFGYILFSTVINLGNWICIIFLSQIDTESALEATAYILVFFAINAVFSFLIEWQSRRAYNLNKRAQKEIKNTEKLLNQMIPPQVLRNLHNDVTTTDRYYDVTILYADIVGFTMWSSNKDPIDVVSMLSKLFSIFDHLCVRHNVYKVHTIGDCYVILSFTDGEKRDPNTECVNVVEMALDMIKAIKRVNKSKKINLNMRIGIHTGEVIAGITGTNIVRYDIYGPDNDIANKMESNGSAGRINISEVTRSIAEAQMPDRFDYDFNKIVTYEPTGRSLPCYFIVPKHDKDIVVDEE</sequence>
<dbReference type="InterPro" id="IPR029787">
    <property type="entry name" value="Nucleotide_cyclase"/>
</dbReference>
<feature type="binding site" evidence="14">
    <location>
        <position position="816"/>
    </location>
    <ligand>
        <name>ATP</name>
        <dbReference type="ChEBI" id="CHEBI:30616"/>
    </ligand>
</feature>
<feature type="binding site" evidence="14">
    <location>
        <position position="402"/>
    </location>
    <ligand>
        <name>ATP</name>
        <dbReference type="ChEBI" id="CHEBI:30616"/>
    </ligand>
</feature>
<keyword evidence="19" id="KW-1185">Reference proteome</keyword>
<gene>
    <name evidence="18" type="ORF">BSTOLATCC_MIC59788</name>
</gene>
<dbReference type="PROSITE" id="PS50125">
    <property type="entry name" value="GUANYLATE_CYCLASE_2"/>
    <property type="match status" value="2"/>
</dbReference>
<feature type="transmembrane region" description="Helical" evidence="16">
    <location>
        <begin position="1739"/>
        <end position="1757"/>
    </location>
</feature>
<evidence type="ECO:0000256" key="8">
    <source>
        <dbReference type="ARBA" id="ARBA00022842"/>
    </source>
</evidence>
<evidence type="ECO:0000256" key="4">
    <source>
        <dbReference type="ARBA" id="ARBA00022692"/>
    </source>
</evidence>
<feature type="binding site" evidence="14">
    <location>
        <position position="401"/>
    </location>
    <ligand>
        <name>ATP</name>
        <dbReference type="ChEBI" id="CHEBI:30616"/>
    </ligand>
</feature>
<dbReference type="InterPro" id="IPR006539">
    <property type="entry name" value="P-type_ATPase_IV"/>
</dbReference>
<dbReference type="GO" id="GO:0045332">
    <property type="term" value="P:phospholipid translocation"/>
    <property type="evidence" value="ECO:0007669"/>
    <property type="project" value="TreeGrafter"/>
</dbReference>
<feature type="binding site" evidence="14">
    <location>
        <position position="673"/>
    </location>
    <ligand>
        <name>ATP</name>
        <dbReference type="ChEBI" id="CHEBI:30616"/>
    </ligand>
</feature>
<keyword evidence="9" id="KW-1278">Translocase</keyword>
<feature type="binding site" evidence="14">
    <location>
        <position position="534"/>
    </location>
    <ligand>
        <name>ATP</name>
        <dbReference type="ChEBI" id="CHEBI:30616"/>
    </ligand>
</feature>
<evidence type="ECO:0000313" key="19">
    <source>
        <dbReference type="Proteomes" id="UP001162131"/>
    </source>
</evidence>
<dbReference type="GO" id="GO:0035556">
    <property type="term" value="P:intracellular signal transduction"/>
    <property type="evidence" value="ECO:0007669"/>
    <property type="project" value="InterPro"/>
</dbReference>
<dbReference type="SUPFAM" id="SSF81653">
    <property type="entry name" value="Calcium ATPase, transduction domain A"/>
    <property type="match status" value="1"/>
</dbReference>
<dbReference type="Pfam" id="PF16209">
    <property type="entry name" value="PhoLip_ATPase_N"/>
    <property type="match status" value="1"/>
</dbReference>
<dbReference type="InterPro" id="IPR044492">
    <property type="entry name" value="P_typ_ATPase_HD_dom"/>
</dbReference>
<dbReference type="NCBIfam" id="TIGR01494">
    <property type="entry name" value="ATPase_P-type"/>
    <property type="match status" value="1"/>
</dbReference>
<dbReference type="SFLD" id="SFLDS00003">
    <property type="entry name" value="Haloacid_Dehalogenase"/>
    <property type="match status" value="1"/>
</dbReference>
<feature type="transmembrane region" description="Helical" evidence="16">
    <location>
        <begin position="1292"/>
        <end position="1308"/>
    </location>
</feature>
<dbReference type="InterPro" id="IPR032630">
    <property type="entry name" value="P_typ_ATPase_c"/>
</dbReference>
<dbReference type="EMBL" id="CAJZBQ010000057">
    <property type="protein sequence ID" value="CAG9333982.1"/>
    <property type="molecule type" value="Genomic_DNA"/>
</dbReference>
<feature type="binding site" evidence="14">
    <location>
        <position position="674"/>
    </location>
    <ligand>
        <name>ATP</name>
        <dbReference type="ChEBI" id="CHEBI:30616"/>
    </ligand>
</feature>
<dbReference type="PANTHER" id="PTHR24092:SF150">
    <property type="entry name" value="PHOSPHOLIPID-TRANSPORTING ATPASE"/>
    <property type="match status" value="1"/>
</dbReference>
<evidence type="ECO:0000256" key="6">
    <source>
        <dbReference type="ARBA" id="ARBA00022741"/>
    </source>
</evidence>
<feature type="transmembrane region" description="Helical" evidence="16">
    <location>
        <begin position="901"/>
        <end position="921"/>
    </location>
</feature>
<comment type="caution">
    <text evidence="18">The sequence shown here is derived from an EMBL/GenBank/DDBJ whole genome shotgun (WGS) entry which is preliminary data.</text>
</comment>
<comment type="subcellular location">
    <subcellularLocation>
        <location evidence="1">Membrane</location>
        <topology evidence="1">Multi-pass membrane protein</topology>
    </subcellularLocation>
</comment>
<feature type="transmembrane region" description="Helical" evidence="16">
    <location>
        <begin position="289"/>
        <end position="310"/>
    </location>
</feature>
<evidence type="ECO:0000259" key="17">
    <source>
        <dbReference type="PROSITE" id="PS50125"/>
    </source>
</evidence>
<dbReference type="SUPFAM" id="SSF56784">
    <property type="entry name" value="HAD-like"/>
    <property type="match status" value="1"/>
</dbReference>